<dbReference type="PANTHER" id="PTHR31204">
    <property type="entry name" value="SIGMA INTRACELLULAR RECEPTOR 2"/>
    <property type="match status" value="1"/>
</dbReference>
<comment type="similarity">
    <text evidence="2">Belongs to the TMEM97/sigma-2 receptor family.</text>
</comment>
<evidence type="ECO:0000256" key="2">
    <source>
        <dbReference type="ARBA" id="ARBA00009096"/>
    </source>
</evidence>
<dbReference type="InterPro" id="IPR016964">
    <property type="entry name" value="Sigma2_recept"/>
</dbReference>
<keyword evidence="4" id="KW-0256">Endoplasmic reticulum</keyword>
<feature type="domain" description="EXPERA" evidence="9">
    <location>
        <begin position="4"/>
        <end position="149"/>
    </location>
</feature>
<evidence type="ECO:0000259" key="9">
    <source>
        <dbReference type="PROSITE" id="PS51751"/>
    </source>
</evidence>
<evidence type="ECO:0000313" key="10">
    <source>
        <dbReference type="EMBL" id="KNC51450.1"/>
    </source>
</evidence>
<keyword evidence="5 7" id="KW-1133">Transmembrane helix</keyword>
<evidence type="ECO:0000313" key="11">
    <source>
        <dbReference type="Proteomes" id="UP000054408"/>
    </source>
</evidence>
<dbReference type="GeneID" id="25566517"/>
<evidence type="ECO:0000256" key="6">
    <source>
        <dbReference type="ARBA" id="ARBA00023136"/>
    </source>
</evidence>
<dbReference type="OMA" id="EFKDPMV"/>
<dbReference type="Proteomes" id="UP000054408">
    <property type="component" value="Unassembled WGS sequence"/>
</dbReference>
<sequence length="168" mass="18555">MWWLDAVFLVYFAVHIPTTALIDAQCLPVVAELVPGFAKELLAYHVETFHDPLVADPPRWFVSLVVCEALLQLPFFFVAVYAFVAKRNWIRIPAIIYGAHVATTLVPILAEIAYAEPKADSPGGVLTPELRATLIAIYIPYLLVPITLVVRMACAEHPFGEPGKAKMA</sequence>
<dbReference type="Pfam" id="PF05241">
    <property type="entry name" value="EBP"/>
    <property type="match status" value="1"/>
</dbReference>
<feature type="transmembrane region" description="Helical" evidence="7">
    <location>
        <begin position="60"/>
        <end position="83"/>
    </location>
</feature>
<keyword evidence="6 7" id="KW-0472">Membrane</keyword>
<protein>
    <submittedName>
        <fullName evidence="10">Transmembrane protein 97</fullName>
    </submittedName>
</protein>
<comment type="subcellular location">
    <subcellularLocation>
        <location evidence="1">Endoplasmic reticulum membrane</location>
        <topology evidence="1">Multi-pass membrane protein</topology>
    </subcellularLocation>
</comment>
<dbReference type="InterPro" id="IPR051987">
    <property type="entry name" value="Sigma-2_receptor-like"/>
</dbReference>
<dbReference type="GO" id="GO:0005789">
    <property type="term" value="C:endoplasmic reticulum membrane"/>
    <property type="evidence" value="ECO:0007669"/>
    <property type="project" value="UniProtKB-SubCell"/>
</dbReference>
<dbReference type="PROSITE" id="PS51751">
    <property type="entry name" value="EXPERA"/>
    <property type="match status" value="1"/>
</dbReference>
<proteinExistence type="inferred from homology"/>
<dbReference type="STRING" id="461836.A0A0L0DGW0"/>
<feature type="chain" id="PRO_5005537495" evidence="8">
    <location>
        <begin position="21"/>
        <end position="168"/>
    </location>
</feature>
<keyword evidence="11" id="KW-1185">Reference proteome</keyword>
<dbReference type="OrthoDB" id="433124at2759"/>
<dbReference type="AlphaFoldDB" id="A0A0L0DGW0"/>
<dbReference type="PIRSF" id="PIRSF031032">
    <property type="entry name" value="TMP_97_prd"/>
    <property type="match status" value="1"/>
</dbReference>
<evidence type="ECO:0000256" key="5">
    <source>
        <dbReference type="ARBA" id="ARBA00022989"/>
    </source>
</evidence>
<gene>
    <name evidence="10" type="ORF">AMSG_07645</name>
</gene>
<feature type="signal peptide" evidence="8">
    <location>
        <begin position="1"/>
        <end position="20"/>
    </location>
</feature>
<evidence type="ECO:0000256" key="3">
    <source>
        <dbReference type="ARBA" id="ARBA00022692"/>
    </source>
</evidence>
<accession>A0A0L0DGW0</accession>
<dbReference type="EMBL" id="GL349467">
    <property type="protein sequence ID" value="KNC51450.1"/>
    <property type="molecule type" value="Genomic_DNA"/>
</dbReference>
<feature type="transmembrane region" description="Helical" evidence="7">
    <location>
        <begin position="135"/>
        <end position="154"/>
    </location>
</feature>
<keyword evidence="3 7" id="KW-0812">Transmembrane</keyword>
<evidence type="ECO:0000256" key="4">
    <source>
        <dbReference type="ARBA" id="ARBA00022824"/>
    </source>
</evidence>
<feature type="transmembrane region" description="Helical" evidence="7">
    <location>
        <begin position="95"/>
        <end position="115"/>
    </location>
</feature>
<evidence type="ECO:0000256" key="1">
    <source>
        <dbReference type="ARBA" id="ARBA00004477"/>
    </source>
</evidence>
<dbReference type="RefSeq" id="XP_013756112.1">
    <property type="nucleotide sequence ID" value="XM_013900658.1"/>
</dbReference>
<dbReference type="InterPro" id="IPR033118">
    <property type="entry name" value="EXPERA"/>
</dbReference>
<name>A0A0L0DGW0_THETB</name>
<organism evidence="10 11">
    <name type="scientific">Thecamonas trahens ATCC 50062</name>
    <dbReference type="NCBI Taxonomy" id="461836"/>
    <lineage>
        <taxon>Eukaryota</taxon>
        <taxon>Apusozoa</taxon>
        <taxon>Apusomonadida</taxon>
        <taxon>Apusomonadidae</taxon>
        <taxon>Thecamonas</taxon>
    </lineage>
</organism>
<dbReference type="eggNOG" id="ENOG502S64S">
    <property type="taxonomic scope" value="Eukaryota"/>
</dbReference>
<reference evidence="10 11" key="1">
    <citation type="submission" date="2010-05" db="EMBL/GenBank/DDBJ databases">
        <title>The Genome Sequence of Thecamonas trahens ATCC 50062.</title>
        <authorList>
            <consortium name="The Broad Institute Genome Sequencing Platform"/>
            <person name="Russ C."/>
            <person name="Cuomo C."/>
            <person name="Shea T."/>
            <person name="Young S.K."/>
            <person name="Zeng Q."/>
            <person name="Koehrsen M."/>
            <person name="Haas B."/>
            <person name="Borodovsky M."/>
            <person name="Guigo R."/>
            <person name="Alvarado L."/>
            <person name="Berlin A."/>
            <person name="Bochicchio J."/>
            <person name="Borenstein D."/>
            <person name="Chapman S."/>
            <person name="Chen Z."/>
            <person name="Freedman E."/>
            <person name="Gellesch M."/>
            <person name="Goldberg J."/>
            <person name="Griggs A."/>
            <person name="Gujja S."/>
            <person name="Heilman E."/>
            <person name="Heiman D."/>
            <person name="Hepburn T."/>
            <person name="Howarth C."/>
            <person name="Jen D."/>
            <person name="Larson L."/>
            <person name="Mehta T."/>
            <person name="Park D."/>
            <person name="Pearson M."/>
            <person name="Roberts A."/>
            <person name="Saif S."/>
            <person name="Shenoy N."/>
            <person name="Sisk P."/>
            <person name="Stolte C."/>
            <person name="Sykes S."/>
            <person name="Thomson T."/>
            <person name="Walk T."/>
            <person name="White J."/>
            <person name="Yandava C."/>
            <person name="Burger G."/>
            <person name="Gray M.W."/>
            <person name="Holland P.W.H."/>
            <person name="King N."/>
            <person name="Lang F.B.F."/>
            <person name="Roger A.J."/>
            <person name="Ruiz-Trillo I."/>
            <person name="Lander E."/>
            <person name="Nusbaum C."/>
        </authorList>
    </citation>
    <scope>NUCLEOTIDE SEQUENCE [LARGE SCALE GENOMIC DNA]</scope>
    <source>
        <strain evidence="10 11">ATCC 50062</strain>
    </source>
</reference>
<evidence type="ECO:0000256" key="7">
    <source>
        <dbReference type="PIRNR" id="PIRNR031032"/>
    </source>
</evidence>
<evidence type="ECO:0000256" key="8">
    <source>
        <dbReference type="SAM" id="SignalP"/>
    </source>
</evidence>
<dbReference type="PANTHER" id="PTHR31204:SF1">
    <property type="entry name" value="SIGMA INTRACELLULAR RECEPTOR 2"/>
    <property type="match status" value="1"/>
</dbReference>
<keyword evidence="8" id="KW-0732">Signal</keyword>